<name>A0AAD5J8C1_ACENE</name>
<reference evidence="2" key="1">
    <citation type="journal article" date="2022" name="Plant J.">
        <title>Strategies of tolerance reflected in two North American maple genomes.</title>
        <authorList>
            <person name="McEvoy S.L."/>
            <person name="Sezen U.U."/>
            <person name="Trouern-Trend A."/>
            <person name="McMahon S.M."/>
            <person name="Schaberg P.G."/>
            <person name="Yang J."/>
            <person name="Wegrzyn J.L."/>
            <person name="Swenson N.G."/>
        </authorList>
    </citation>
    <scope>NUCLEOTIDE SEQUENCE</scope>
    <source>
        <strain evidence="2">91603</strain>
    </source>
</reference>
<organism evidence="2 3">
    <name type="scientific">Acer negundo</name>
    <name type="common">Box elder</name>
    <dbReference type="NCBI Taxonomy" id="4023"/>
    <lineage>
        <taxon>Eukaryota</taxon>
        <taxon>Viridiplantae</taxon>
        <taxon>Streptophyta</taxon>
        <taxon>Embryophyta</taxon>
        <taxon>Tracheophyta</taxon>
        <taxon>Spermatophyta</taxon>
        <taxon>Magnoliopsida</taxon>
        <taxon>eudicotyledons</taxon>
        <taxon>Gunneridae</taxon>
        <taxon>Pentapetalae</taxon>
        <taxon>rosids</taxon>
        <taxon>malvids</taxon>
        <taxon>Sapindales</taxon>
        <taxon>Sapindaceae</taxon>
        <taxon>Hippocastanoideae</taxon>
        <taxon>Acereae</taxon>
        <taxon>Acer</taxon>
    </lineage>
</organism>
<dbReference type="PANTHER" id="PTHR31973">
    <property type="entry name" value="POLYPROTEIN, PUTATIVE-RELATED"/>
    <property type="match status" value="1"/>
</dbReference>
<evidence type="ECO:0000313" key="2">
    <source>
        <dbReference type="EMBL" id="KAI9191278.1"/>
    </source>
</evidence>
<feature type="domain" description="Transposase MuDR plant" evidence="1">
    <location>
        <begin position="102"/>
        <end position="165"/>
    </location>
</feature>
<dbReference type="AlphaFoldDB" id="A0AAD5J8C1"/>
<gene>
    <name evidence="2" type="ORF">LWI28_006323</name>
</gene>
<evidence type="ECO:0000313" key="3">
    <source>
        <dbReference type="Proteomes" id="UP001064489"/>
    </source>
</evidence>
<evidence type="ECO:0000259" key="1">
    <source>
        <dbReference type="Pfam" id="PF03108"/>
    </source>
</evidence>
<accession>A0AAD5J8C1</accession>
<dbReference type="EMBL" id="JAJSOW010000004">
    <property type="protein sequence ID" value="KAI9191278.1"/>
    <property type="molecule type" value="Genomic_DNA"/>
</dbReference>
<comment type="caution">
    <text evidence="2">The sequence shown here is derived from an EMBL/GenBank/DDBJ whole genome shotgun (WGS) entry which is preliminary data.</text>
</comment>
<proteinExistence type="predicted"/>
<keyword evidence="3" id="KW-1185">Reference proteome</keyword>
<protein>
    <recommendedName>
        <fullName evidence="1">Transposase MuDR plant domain-containing protein</fullName>
    </recommendedName>
</protein>
<dbReference type="PANTHER" id="PTHR31973:SF187">
    <property type="entry name" value="MUTATOR TRANSPOSASE MUDRA PROTEIN"/>
    <property type="match status" value="1"/>
</dbReference>
<dbReference type="Proteomes" id="UP001064489">
    <property type="component" value="Chromosome 6"/>
</dbReference>
<reference evidence="2" key="2">
    <citation type="submission" date="2023-02" db="EMBL/GenBank/DDBJ databases">
        <authorList>
            <person name="Swenson N.G."/>
            <person name="Wegrzyn J.L."/>
            <person name="Mcevoy S.L."/>
        </authorList>
    </citation>
    <scope>NUCLEOTIDE SEQUENCE</scope>
    <source>
        <strain evidence="2">91603</strain>
        <tissue evidence="2">Leaf</tissue>
    </source>
</reference>
<dbReference type="Pfam" id="PF03108">
    <property type="entry name" value="DBD_Tnp_Mut"/>
    <property type="match status" value="1"/>
</dbReference>
<sequence length="236" mass="27623">MVTCKELIPFVVYDGHDEGVCDGPDEVADLPNEVGNGTSRVTDTTIERATNRAADEENDKLDDDLRSLDDFDDEEVGGQPRNFSKTKYHEFDLVCDMANPIFKIGMEFGSAYVFRKTIMAHAIKRMRNIKFQKNDPNRVKAICKDKCCNWFVFAYWLGDHKTFKIESMLDAHNCAMSFKNTFVNSKMIVDRYLDKWRERPEWNFTRISQHLRTDTNVDTSIWQYYRARTRAKELIQ</sequence>
<dbReference type="InterPro" id="IPR004332">
    <property type="entry name" value="Transposase_MuDR"/>
</dbReference>